<gene>
    <name evidence="1" type="ORF">DEO72_LG3g1224</name>
</gene>
<keyword evidence="2" id="KW-1185">Reference proteome</keyword>
<organism evidence="1 2">
    <name type="scientific">Vigna unguiculata</name>
    <name type="common">Cowpea</name>
    <dbReference type="NCBI Taxonomy" id="3917"/>
    <lineage>
        <taxon>Eukaryota</taxon>
        <taxon>Viridiplantae</taxon>
        <taxon>Streptophyta</taxon>
        <taxon>Embryophyta</taxon>
        <taxon>Tracheophyta</taxon>
        <taxon>Spermatophyta</taxon>
        <taxon>Magnoliopsida</taxon>
        <taxon>eudicotyledons</taxon>
        <taxon>Gunneridae</taxon>
        <taxon>Pentapetalae</taxon>
        <taxon>rosids</taxon>
        <taxon>fabids</taxon>
        <taxon>Fabales</taxon>
        <taxon>Fabaceae</taxon>
        <taxon>Papilionoideae</taxon>
        <taxon>50 kb inversion clade</taxon>
        <taxon>NPAAA clade</taxon>
        <taxon>indigoferoid/millettioid clade</taxon>
        <taxon>Phaseoleae</taxon>
        <taxon>Vigna</taxon>
    </lineage>
</organism>
<dbReference type="EMBL" id="CP039347">
    <property type="protein sequence ID" value="QCD86699.1"/>
    <property type="molecule type" value="Genomic_DNA"/>
</dbReference>
<reference evidence="1 2" key="1">
    <citation type="submission" date="2019-04" db="EMBL/GenBank/DDBJ databases">
        <title>An improved genome assembly and genetic linkage map for asparagus bean, Vigna unguiculata ssp. sesquipedialis.</title>
        <authorList>
            <person name="Xia Q."/>
            <person name="Zhang R."/>
            <person name="Dong Y."/>
        </authorList>
    </citation>
    <scope>NUCLEOTIDE SEQUENCE [LARGE SCALE GENOMIC DNA]</scope>
    <source>
        <tissue evidence="1">Leaf</tissue>
    </source>
</reference>
<protein>
    <submittedName>
        <fullName evidence="1">Uncharacterized protein</fullName>
    </submittedName>
</protein>
<accession>A0A4D6LDN1</accession>
<evidence type="ECO:0000313" key="1">
    <source>
        <dbReference type="EMBL" id="QCD86699.1"/>
    </source>
</evidence>
<evidence type="ECO:0000313" key="2">
    <source>
        <dbReference type="Proteomes" id="UP000501690"/>
    </source>
</evidence>
<name>A0A4D6LDN1_VIGUN</name>
<sequence>MQFGAPLFLLNLSPSSFSTIVHHSLARFTVTIIPILSPQYEIRGLENLVAKKAVVSGEQLVLFWVESLGGDEFLPGGATLFAFGMGIENVAKDDVMTIGEEEKRVVIKKYAEKWVKESAFDMPPGGFMLAARRCCVPTQAGCCTVVKRFGKPSSQEGSRMGIENVAKDDVMTIGEEEKRVVIKKYAEKWVKESAFDMPPGGFMLAARRCCVPTQAGCCTVVMREKDRK</sequence>
<dbReference type="AlphaFoldDB" id="A0A4D6LDN1"/>
<proteinExistence type="predicted"/>
<dbReference type="Proteomes" id="UP000501690">
    <property type="component" value="Linkage Group LG3"/>
</dbReference>